<dbReference type="PANTHER" id="PTHR30146">
    <property type="entry name" value="LACI-RELATED TRANSCRIPTIONAL REPRESSOR"/>
    <property type="match status" value="1"/>
</dbReference>
<keyword evidence="2" id="KW-0238">DNA-binding</keyword>
<accession>A0A7V8NV71</accession>
<dbReference type="GO" id="GO:0003700">
    <property type="term" value="F:DNA-binding transcription factor activity"/>
    <property type="evidence" value="ECO:0007669"/>
    <property type="project" value="TreeGrafter"/>
</dbReference>
<gene>
    <name evidence="5" type="ORF">HRJ53_24360</name>
</gene>
<reference evidence="5" key="1">
    <citation type="submission" date="2020-06" db="EMBL/GenBank/DDBJ databases">
        <title>Legume-microbial interactions unlock mineral nutrients during tropical forest succession.</title>
        <authorList>
            <person name="Epihov D.Z."/>
        </authorList>
    </citation>
    <scope>NUCLEOTIDE SEQUENCE [LARGE SCALE GENOMIC DNA]</scope>
    <source>
        <strain evidence="5">Pan2503</strain>
    </source>
</reference>
<dbReference type="SUPFAM" id="SSF53822">
    <property type="entry name" value="Periplasmic binding protein-like I"/>
    <property type="match status" value="1"/>
</dbReference>
<comment type="caution">
    <text evidence="5">The sequence shown here is derived from an EMBL/GenBank/DDBJ whole genome shotgun (WGS) entry which is preliminary data.</text>
</comment>
<dbReference type="Pfam" id="PF13377">
    <property type="entry name" value="Peripla_BP_3"/>
    <property type="match status" value="1"/>
</dbReference>
<name>A0A7V8NV71_9BACT</name>
<dbReference type="EMBL" id="JACDQQ010002356">
    <property type="protein sequence ID" value="MBA0088130.1"/>
    <property type="molecule type" value="Genomic_DNA"/>
</dbReference>
<proteinExistence type="predicted"/>
<protein>
    <submittedName>
        <fullName evidence="5">Substrate-binding domain-containing protein</fullName>
    </submittedName>
</protein>
<organism evidence="5 6">
    <name type="scientific">Candidatus Acidiferrum panamense</name>
    <dbReference type="NCBI Taxonomy" id="2741543"/>
    <lineage>
        <taxon>Bacteria</taxon>
        <taxon>Pseudomonadati</taxon>
        <taxon>Acidobacteriota</taxon>
        <taxon>Terriglobia</taxon>
        <taxon>Candidatus Acidiferrales</taxon>
        <taxon>Candidatus Acidiferrum</taxon>
    </lineage>
</organism>
<dbReference type="CDD" id="cd06267">
    <property type="entry name" value="PBP1_LacI_sugar_binding-like"/>
    <property type="match status" value="1"/>
</dbReference>
<evidence type="ECO:0000256" key="3">
    <source>
        <dbReference type="ARBA" id="ARBA00023163"/>
    </source>
</evidence>
<evidence type="ECO:0000256" key="2">
    <source>
        <dbReference type="ARBA" id="ARBA00023125"/>
    </source>
</evidence>
<feature type="domain" description="Transcriptional regulator LacI/GalR-like sensor" evidence="4">
    <location>
        <begin position="16"/>
        <end position="181"/>
    </location>
</feature>
<keyword evidence="3" id="KW-0804">Transcription</keyword>
<keyword evidence="6" id="KW-1185">Reference proteome</keyword>
<evidence type="ECO:0000259" key="4">
    <source>
        <dbReference type="Pfam" id="PF13377"/>
    </source>
</evidence>
<keyword evidence="1" id="KW-0805">Transcription regulation</keyword>
<dbReference type="GO" id="GO:0000976">
    <property type="term" value="F:transcription cis-regulatory region binding"/>
    <property type="evidence" value="ECO:0007669"/>
    <property type="project" value="TreeGrafter"/>
</dbReference>
<evidence type="ECO:0000313" key="6">
    <source>
        <dbReference type="Proteomes" id="UP000567293"/>
    </source>
</evidence>
<evidence type="ECO:0000313" key="5">
    <source>
        <dbReference type="EMBL" id="MBA0088130.1"/>
    </source>
</evidence>
<dbReference type="PANTHER" id="PTHR30146:SF109">
    <property type="entry name" value="HTH-TYPE TRANSCRIPTIONAL REGULATOR GALS"/>
    <property type="match status" value="1"/>
</dbReference>
<dbReference type="Gene3D" id="3.40.50.2300">
    <property type="match status" value="1"/>
</dbReference>
<dbReference type="Proteomes" id="UP000567293">
    <property type="component" value="Unassembled WGS sequence"/>
</dbReference>
<sequence>TNIVLDHTRAAALAMEHLTKLGHRQMAFIKGQAFSSDTAIRWESVRTAAEGLGVTIKDGLVGQLEGESSSPELGYHVTKKLIASGEPFTALFAFNDISAIGAVQALREAGRQIPQDVSVVGFDDIQSAAFQNPALTTVRQPLREMGMLAAETLLRRIAAPEEAPYAKEIVVQPELICRASTAAAPDPA</sequence>
<dbReference type="AlphaFoldDB" id="A0A7V8NV71"/>
<dbReference type="InterPro" id="IPR028082">
    <property type="entry name" value="Peripla_BP_I"/>
</dbReference>
<feature type="non-terminal residue" evidence="5">
    <location>
        <position position="1"/>
    </location>
</feature>
<dbReference type="InterPro" id="IPR046335">
    <property type="entry name" value="LacI/GalR-like_sensor"/>
</dbReference>
<evidence type="ECO:0000256" key="1">
    <source>
        <dbReference type="ARBA" id="ARBA00023015"/>
    </source>
</evidence>